<sequence>MTLGGLLAFFVAPTVSDPQLVKAMFSRDTVIMDEVAAAVNRVAMAYPEVRGIEIRSEKLDPGVYAYASAGKMIVFNSNYTSDPALFRHYVDADIEAHFHPPLGRCTHAELLAYHEAAHIVDQNRHMKPRLALAITYGRGESLQGKLSRYSFTQSGTLAHGEALAEAFAATLCGSANETEKALFELF</sequence>
<dbReference type="Proteomes" id="UP000287876">
    <property type="component" value="Segment"/>
</dbReference>
<reference evidence="1 2" key="1">
    <citation type="submission" date="2018-12" db="EMBL/GenBank/DDBJ databases">
        <authorList>
            <person name="Betsko A.J."/>
            <person name="Stoner T.H."/>
            <person name="Garlena R.A."/>
            <person name="Russell D.A."/>
            <person name="Pope W.H."/>
            <person name="Jacobs-Sera D."/>
            <person name="Hatfull G.F."/>
        </authorList>
    </citation>
    <scope>NUCLEOTIDE SEQUENCE [LARGE SCALE GENOMIC DNA]</scope>
</reference>
<gene>
    <name evidence="1" type="primary">17</name>
    <name evidence="1" type="ORF">PBI_DUKE13_17</name>
</gene>
<name>A0A3S9UAQ0_9CAUD</name>
<accession>A0A3S9UAQ0</accession>
<proteinExistence type="predicted"/>
<protein>
    <submittedName>
        <fullName evidence="1">Uncharacterized protein</fullName>
    </submittedName>
</protein>
<dbReference type="EMBL" id="MK279849">
    <property type="protein sequence ID" value="AZS07361.1"/>
    <property type="molecule type" value="Genomic_DNA"/>
</dbReference>
<evidence type="ECO:0000313" key="2">
    <source>
        <dbReference type="Proteomes" id="UP000287876"/>
    </source>
</evidence>
<evidence type="ECO:0000313" key="1">
    <source>
        <dbReference type="EMBL" id="AZS07361.1"/>
    </source>
</evidence>
<organism evidence="1 2">
    <name type="scientific">Mycobacterium phage Duke13</name>
    <dbReference type="NCBI Taxonomy" id="2499038"/>
    <lineage>
        <taxon>Viruses</taxon>
        <taxon>Duplodnaviria</taxon>
        <taxon>Heunggongvirae</taxon>
        <taxon>Uroviricota</taxon>
        <taxon>Caudoviricetes</taxon>
        <taxon>Omegavirus</taxon>
        <taxon>Omegavirus baka</taxon>
    </lineage>
</organism>